<comment type="caution">
    <text evidence="2">The sequence shown here is derived from an EMBL/GenBank/DDBJ whole genome shotgun (WGS) entry which is preliminary data.</text>
</comment>
<evidence type="ECO:0000313" key="2">
    <source>
        <dbReference type="EMBL" id="PPD57955.1"/>
    </source>
</evidence>
<protein>
    <recommendedName>
        <fullName evidence="1">Imm-5-like domain-containing protein</fullName>
    </recommendedName>
</protein>
<keyword evidence="3" id="KW-1185">Reference proteome</keyword>
<accession>A0A2P5P6N9</accession>
<name>A0A2P5P6N9_9CHLR</name>
<dbReference type="InterPro" id="IPR048667">
    <property type="entry name" value="Imm5-like"/>
</dbReference>
<dbReference type="Proteomes" id="UP000235653">
    <property type="component" value="Unassembled WGS sequence"/>
</dbReference>
<dbReference type="EMBL" id="JQAN02000010">
    <property type="protein sequence ID" value="PPD57955.1"/>
    <property type="molecule type" value="Genomic_DNA"/>
</dbReference>
<organism evidence="2 3">
    <name type="scientific">Dehalogenimonas etheniformans</name>
    <dbReference type="NCBI Taxonomy" id="1536648"/>
    <lineage>
        <taxon>Bacteria</taxon>
        <taxon>Bacillati</taxon>
        <taxon>Chloroflexota</taxon>
        <taxon>Dehalococcoidia</taxon>
        <taxon>Dehalococcoidales</taxon>
        <taxon>Dehalococcoidaceae</taxon>
        <taxon>Dehalogenimonas</taxon>
    </lineage>
</organism>
<proteinExistence type="predicted"/>
<sequence>MYKKYSREDQKALATWAANCAERVLTLFEKTVPSDNRPRKAIEQCREWVGTGIFSMAVIRSASLSAHAAAREAPIEAARYAARAAGQAVATAHVPQHAFGAAYYALKAMAAADSANAKANVAREWEWEAGQVPENLRDEVLKRVVIQPTKKGISIKIDKSGDF</sequence>
<reference evidence="2 3" key="1">
    <citation type="journal article" date="2017" name="ISME J.">
        <title>Grape pomace compost harbors organohalide-respiring Dehalogenimonas species with novel reductive dehalogenase genes.</title>
        <authorList>
            <person name="Yang Y."/>
            <person name="Higgins S.A."/>
            <person name="Yan J."/>
            <person name="Simsir B."/>
            <person name="Chourey K."/>
            <person name="Iyer R."/>
            <person name="Hettich R.L."/>
            <person name="Baldwin B."/>
            <person name="Ogles D.M."/>
            <person name="Loffler F.E."/>
        </authorList>
    </citation>
    <scope>NUCLEOTIDE SEQUENCE [LARGE SCALE GENOMIC DNA]</scope>
    <source>
        <strain evidence="2 3">GP</strain>
    </source>
</reference>
<dbReference type="Pfam" id="PF21805">
    <property type="entry name" value="Imm5_like"/>
    <property type="match status" value="1"/>
</dbReference>
<dbReference type="RefSeq" id="WP_102330965.1">
    <property type="nucleotide sequence ID" value="NZ_CP058566.2"/>
</dbReference>
<evidence type="ECO:0000313" key="3">
    <source>
        <dbReference type="Proteomes" id="UP000235653"/>
    </source>
</evidence>
<feature type="domain" description="Imm-5-like" evidence="1">
    <location>
        <begin position="4"/>
        <end position="132"/>
    </location>
</feature>
<dbReference type="OrthoDB" id="166981at2"/>
<evidence type="ECO:0000259" key="1">
    <source>
        <dbReference type="Pfam" id="PF21805"/>
    </source>
</evidence>
<gene>
    <name evidence="2" type="ORF">JP09_006575</name>
</gene>
<dbReference type="AlphaFoldDB" id="A0A2P5P6N9"/>